<evidence type="ECO:0000256" key="7">
    <source>
        <dbReference type="ARBA" id="ARBA00023136"/>
    </source>
</evidence>
<evidence type="ECO:0000256" key="5">
    <source>
        <dbReference type="ARBA" id="ARBA00022692"/>
    </source>
</evidence>
<dbReference type="PROSITE" id="PS52016">
    <property type="entry name" value="TONB_DEPENDENT_REC_3"/>
    <property type="match status" value="1"/>
</dbReference>
<accession>A0A941IG75</accession>
<evidence type="ECO:0000256" key="1">
    <source>
        <dbReference type="ARBA" id="ARBA00004571"/>
    </source>
</evidence>
<dbReference type="EMBL" id="JAGSPJ010000002">
    <property type="protein sequence ID" value="MBR7799740.1"/>
    <property type="molecule type" value="Genomic_DNA"/>
</dbReference>
<evidence type="ECO:0000256" key="8">
    <source>
        <dbReference type="ARBA" id="ARBA00023170"/>
    </source>
</evidence>
<dbReference type="Proteomes" id="UP000678545">
    <property type="component" value="Unassembled WGS sequence"/>
</dbReference>
<proteinExistence type="inferred from homology"/>
<comment type="caution">
    <text evidence="12">The sequence shown here is derived from an EMBL/GenBank/DDBJ whole genome shotgun (WGS) entry which is preliminary data.</text>
</comment>
<dbReference type="InterPro" id="IPR039426">
    <property type="entry name" value="TonB-dep_rcpt-like"/>
</dbReference>
<sequence length="728" mass="83013">MPVYSRHLLIITLLTSICLCVDTKAQEIQIPAKKNDGSNTQIKTQQVEVKSKSETQLARRDAAAKTVITSEELQRFGDTNINDAMKRVPGVLVVKDQLQLPGMNSNYTQILIDGEPPRGITIADIPLNTIERVEIYRAGSAQFSSQAMAGTINIILKRVPNNRQAQVKLNVAHGFGSNYTVDWLNSDKFERWSYSISATAAKLGGLMAAPFSFTDQLFDAKGQLVQSYQVRQNRQLTGDTLRVNPRIQWKTENGIALTSTSSLNHNTSRFNNDESYQFDIGPVLPSAHIVRKNFSKNQAMSSSLRAVGSIGKNDAIRFDINTGVSRRNANSYGDYLSYTPDTKEDYQRFFQTDTVSNGWNNSGKLTAPSHTEHDIVTGWTVSNSANVNNRHETQVNKQVVSSTHTVQLTDSSIFKSALFVQDEWKFRKESSAYFGLRWESIQIQSEGNIQEKMRHRSSVLSPIIQTLWQLNAENTDRVRLGLSRTYQAPFDFYLISPIFKTINNSISSPNFRGNPSLRPELAWSIDAAYEHNGKDEWNYNIRSKLRSINDLHREDVSFYDNAWWRQFINASHANSFTIEFDTQFPLKRFFDDAPNIDVGFDMNRTWSRVDYLPAPNNILSPNPFNAKLNLDYRAQALPLSLGTNIRYMGRHWQQSSKISREFSGTPVEMDIYGLWKFNKQTQIRTSIDNLFKHPYTYLTEQQNEGAIFRSNFYNPAIRTISLNLEHKF</sequence>
<dbReference type="GO" id="GO:0009279">
    <property type="term" value="C:cell outer membrane"/>
    <property type="evidence" value="ECO:0007669"/>
    <property type="project" value="UniProtKB-SubCell"/>
</dbReference>
<dbReference type="InterPro" id="IPR036942">
    <property type="entry name" value="Beta-barrel_TonB_sf"/>
</dbReference>
<keyword evidence="6" id="KW-0732">Signal</keyword>
<evidence type="ECO:0000256" key="9">
    <source>
        <dbReference type="ARBA" id="ARBA00023237"/>
    </source>
</evidence>
<dbReference type="InterPro" id="IPR037066">
    <property type="entry name" value="Plug_dom_sf"/>
</dbReference>
<reference evidence="12" key="1">
    <citation type="submission" date="2021-04" db="EMBL/GenBank/DDBJ databases">
        <title>novel species isolated from subtropical streams in China.</title>
        <authorList>
            <person name="Lu H."/>
        </authorList>
    </citation>
    <scope>NUCLEOTIDE SEQUENCE</scope>
    <source>
        <strain evidence="12">FT137W</strain>
    </source>
</reference>
<keyword evidence="8 12" id="KW-0675">Receptor</keyword>
<dbReference type="PANTHER" id="PTHR30069">
    <property type="entry name" value="TONB-DEPENDENT OUTER MEMBRANE RECEPTOR"/>
    <property type="match status" value="1"/>
</dbReference>
<dbReference type="Gene3D" id="2.40.170.20">
    <property type="entry name" value="TonB-dependent receptor, beta-barrel domain"/>
    <property type="match status" value="1"/>
</dbReference>
<dbReference type="SUPFAM" id="SSF56935">
    <property type="entry name" value="Porins"/>
    <property type="match status" value="1"/>
</dbReference>
<name>A0A941IG75_9BURK</name>
<keyword evidence="3 10" id="KW-0813">Transport</keyword>
<evidence type="ECO:0000256" key="3">
    <source>
        <dbReference type="ARBA" id="ARBA00022448"/>
    </source>
</evidence>
<evidence type="ECO:0000313" key="13">
    <source>
        <dbReference type="Proteomes" id="UP000678545"/>
    </source>
</evidence>
<evidence type="ECO:0000256" key="2">
    <source>
        <dbReference type="ARBA" id="ARBA00009810"/>
    </source>
</evidence>
<protein>
    <submittedName>
        <fullName evidence="12">TonB-dependent receptor</fullName>
    </submittedName>
</protein>
<evidence type="ECO:0000256" key="10">
    <source>
        <dbReference type="PROSITE-ProRule" id="PRU01360"/>
    </source>
</evidence>
<keyword evidence="9 10" id="KW-0998">Cell outer membrane</keyword>
<keyword evidence="7 10" id="KW-0472">Membrane</keyword>
<feature type="domain" description="TonB-dependent receptor plug" evidence="11">
    <location>
        <begin position="62"/>
        <end position="151"/>
    </location>
</feature>
<gene>
    <name evidence="12" type="ORF">KDM90_06995</name>
</gene>
<dbReference type="RefSeq" id="WP_212674861.1">
    <property type="nucleotide sequence ID" value="NZ_JAGSPJ010000002.1"/>
</dbReference>
<dbReference type="AlphaFoldDB" id="A0A941IG75"/>
<keyword evidence="5 10" id="KW-0812">Transmembrane</keyword>
<dbReference type="Gene3D" id="2.170.130.10">
    <property type="entry name" value="TonB-dependent receptor, plug domain"/>
    <property type="match status" value="1"/>
</dbReference>
<organism evidence="12 13">
    <name type="scientific">Undibacterium fentianense</name>
    <dbReference type="NCBI Taxonomy" id="2828728"/>
    <lineage>
        <taxon>Bacteria</taxon>
        <taxon>Pseudomonadati</taxon>
        <taxon>Pseudomonadota</taxon>
        <taxon>Betaproteobacteria</taxon>
        <taxon>Burkholderiales</taxon>
        <taxon>Oxalobacteraceae</taxon>
        <taxon>Undibacterium</taxon>
    </lineage>
</organism>
<comment type="subcellular location">
    <subcellularLocation>
        <location evidence="1 10">Cell outer membrane</location>
        <topology evidence="1 10">Multi-pass membrane protein</topology>
    </subcellularLocation>
</comment>
<dbReference type="PANTHER" id="PTHR30069:SF29">
    <property type="entry name" value="HEMOGLOBIN AND HEMOGLOBIN-HAPTOGLOBIN-BINDING PROTEIN 1-RELATED"/>
    <property type="match status" value="1"/>
</dbReference>
<evidence type="ECO:0000256" key="4">
    <source>
        <dbReference type="ARBA" id="ARBA00022452"/>
    </source>
</evidence>
<comment type="similarity">
    <text evidence="2 10">Belongs to the TonB-dependent receptor family.</text>
</comment>
<keyword evidence="4 10" id="KW-1134">Transmembrane beta strand</keyword>
<evidence type="ECO:0000256" key="6">
    <source>
        <dbReference type="ARBA" id="ARBA00022729"/>
    </source>
</evidence>
<dbReference type="GO" id="GO:0044718">
    <property type="term" value="P:siderophore transmembrane transport"/>
    <property type="evidence" value="ECO:0007669"/>
    <property type="project" value="TreeGrafter"/>
</dbReference>
<dbReference type="GO" id="GO:0015344">
    <property type="term" value="F:siderophore uptake transmembrane transporter activity"/>
    <property type="evidence" value="ECO:0007669"/>
    <property type="project" value="TreeGrafter"/>
</dbReference>
<evidence type="ECO:0000259" key="11">
    <source>
        <dbReference type="Pfam" id="PF07715"/>
    </source>
</evidence>
<keyword evidence="13" id="KW-1185">Reference proteome</keyword>
<dbReference type="InterPro" id="IPR012910">
    <property type="entry name" value="Plug_dom"/>
</dbReference>
<evidence type="ECO:0000313" key="12">
    <source>
        <dbReference type="EMBL" id="MBR7799740.1"/>
    </source>
</evidence>
<dbReference type="Pfam" id="PF07715">
    <property type="entry name" value="Plug"/>
    <property type="match status" value="1"/>
</dbReference>